<dbReference type="InterPro" id="IPR015168">
    <property type="entry name" value="SsuA/THI5"/>
</dbReference>
<sequence>MKYIRSVKSMINSLAISTLFYTAIASAAATDIRIAVSDIGAGDKPAGGGLVDVIYQKKLLEQALGHQGVSVHWLFIKGAGPAINEGFASHQIDMAYLGDFAAIIGRSHGLDTRVIGVASRGIDHYLAVAKGENIHSLADLKGKRVGLFRGTAAELSFVTALHSQGLTPRDVKIINLDFAAASAALAAKQIDATWGGDNTLQLQAKGIADIALSTRDLHGAGQLSGLIVVDNHFAEQNKAILQQVVDVQQQVAGWASQPKNNDAFIQILAQQSGYPESILRHDWGNSQELTARLSPQPDPQFISQITNSVNVAREAKLIRQPFDVNQWFDTSYLKTK</sequence>
<dbReference type="PANTHER" id="PTHR30024">
    <property type="entry name" value="ALIPHATIC SULFONATES-BINDING PROTEIN-RELATED"/>
    <property type="match status" value="1"/>
</dbReference>
<proteinExistence type="predicted"/>
<feature type="chain" id="PRO_5012575696" evidence="1">
    <location>
        <begin position="28"/>
        <end position="336"/>
    </location>
</feature>
<name>A0A1Y0L8X4_TATCI</name>
<dbReference type="Gene3D" id="3.40.190.10">
    <property type="entry name" value="Periplasmic binding protein-like II"/>
    <property type="match status" value="2"/>
</dbReference>
<evidence type="ECO:0000313" key="4">
    <source>
        <dbReference type="EMBL" id="ARU98540.1"/>
    </source>
</evidence>
<keyword evidence="5" id="KW-1185">Reference proteome</keyword>
<dbReference type="RefSeq" id="WP_232461537.1">
    <property type="nucleotide sequence ID" value="NZ_CP015579.1"/>
</dbReference>
<dbReference type="Proteomes" id="UP000195814">
    <property type="component" value="Chromosome"/>
</dbReference>
<organism evidence="3 6">
    <name type="scientific">Tatumella citrea</name>
    <name type="common">Pantoea citrea</name>
    <dbReference type="NCBI Taxonomy" id="53336"/>
    <lineage>
        <taxon>Bacteria</taxon>
        <taxon>Pseudomonadati</taxon>
        <taxon>Pseudomonadota</taxon>
        <taxon>Gammaproteobacteria</taxon>
        <taxon>Enterobacterales</taxon>
        <taxon>Erwiniaceae</taxon>
        <taxon>Tatumella</taxon>
    </lineage>
</organism>
<feature type="domain" description="SsuA/THI5-like" evidence="2">
    <location>
        <begin position="86"/>
        <end position="255"/>
    </location>
</feature>
<dbReference type="EMBL" id="CP015581">
    <property type="protein sequence ID" value="ARU98540.1"/>
    <property type="molecule type" value="Genomic_DNA"/>
</dbReference>
<dbReference type="KEGG" id="tci:A7K98_12420"/>
<keyword evidence="1" id="KW-0732">Signal</keyword>
<accession>A0A1Y0L8X4</accession>
<dbReference type="Proteomes" id="UP000195729">
    <property type="component" value="Chromosome"/>
</dbReference>
<evidence type="ECO:0000313" key="5">
    <source>
        <dbReference type="Proteomes" id="UP000195729"/>
    </source>
</evidence>
<evidence type="ECO:0000313" key="6">
    <source>
        <dbReference type="Proteomes" id="UP000195814"/>
    </source>
</evidence>
<dbReference type="SUPFAM" id="SSF53850">
    <property type="entry name" value="Periplasmic binding protein-like II"/>
    <property type="match status" value="1"/>
</dbReference>
<dbReference type="AlphaFoldDB" id="A0A1Y0L8X4"/>
<protein>
    <submittedName>
        <fullName evidence="3">Nitrate ABC transporter substrate-binding protein</fullName>
    </submittedName>
</protein>
<dbReference type="EMBL" id="CP015579">
    <property type="protein sequence ID" value="ARU94501.1"/>
    <property type="molecule type" value="Genomic_DNA"/>
</dbReference>
<feature type="signal peptide" evidence="1">
    <location>
        <begin position="1"/>
        <end position="27"/>
    </location>
</feature>
<evidence type="ECO:0000313" key="3">
    <source>
        <dbReference type="EMBL" id="ARU94501.1"/>
    </source>
</evidence>
<evidence type="ECO:0000259" key="2">
    <source>
        <dbReference type="Pfam" id="PF09084"/>
    </source>
</evidence>
<gene>
    <name evidence="3" type="ORF">A7K98_12420</name>
    <name evidence="4" type="ORF">A7K99_12415</name>
</gene>
<dbReference type="Pfam" id="PF09084">
    <property type="entry name" value="NMT1"/>
    <property type="match status" value="1"/>
</dbReference>
<evidence type="ECO:0000256" key="1">
    <source>
        <dbReference type="SAM" id="SignalP"/>
    </source>
</evidence>
<reference evidence="5 6" key="1">
    <citation type="submission" date="2016-05" db="EMBL/GenBank/DDBJ databases">
        <title>Complete genome sequence of two 2,5-diketo-D-glunonic acid producing strain Tatumella citrea.</title>
        <authorList>
            <person name="Duan C."/>
            <person name="Yang J."/>
            <person name="Yang S."/>
        </authorList>
    </citation>
    <scope>NUCLEOTIDE SEQUENCE [LARGE SCALE GENOMIC DNA]</scope>
    <source>
        <strain evidence="4 5">ATCC 39140</strain>
        <strain evidence="3 6">DSM 13699</strain>
    </source>
</reference>
<dbReference type="PANTHER" id="PTHR30024:SF21">
    <property type="entry name" value="ABC TRANSPORTER SUBSTRATE-BINDING PROTEIN"/>
    <property type="match status" value="1"/>
</dbReference>